<dbReference type="EMBL" id="CP053661">
    <property type="protein sequence ID" value="QKD84321.1"/>
    <property type="molecule type" value="Genomic_DNA"/>
</dbReference>
<dbReference type="AlphaFoldDB" id="A0A6M8BKZ2"/>
<dbReference type="InterPro" id="IPR002938">
    <property type="entry name" value="FAD-bd"/>
</dbReference>
<dbReference type="GO" id="GO:0071949">
    <property type="term" value="F:FAD binding"/>
    <property type="evidence" value="ECO:0007669"/>
    <property type="project" value="InterPro"/>
</dbReference>
<feature type="domain" description="FAD-binding" evidence="7">
    <location>
        <begin position="38"/>
        <end position="352"/>
    </location>
</feature>
<evidence type="ECO:0000313" key="8">
    <source>
        <dbReference type="EMBL" id="QKD84321.1"/>
    </source>
</evidence>
<dbReference type="SUPFAM" id="SSF51905">
    <property type="entry name" value="FAD/NAD(P)-binding domain"/>
    <property type="match status" value="1"/>
</dbReference>
<keyword evidence="9" id="KW-1185">Reference proteome</keyword>
<dbReference type="GO" id="GO:0004497">
    <property type="term" value="F:monooxygenase activity"/>
    <property type="evidence" value="ECO:0007669"/>
    <property type="project" value="UniProtKB-KW"/>
</dbReference>
<evidence type="ECO:0000256" key="4">
    <source>
        <dbReference type="ARBA" id="ARBA00022827"/>
    </source>
</evidence>
<evidence type="ECO:0000256" key="2">
    <source>
        <dbReference type="ARBA" id="ARBA00005349"/>
    </source>
</evidence>
<proteinExistence type="inferred from homology"/>
<evidence type="ECO:0000256" key="5">
    <source>
        <dbReference type="ARBA" id="ARBA00023002"/>
    </source>
</evidence>
<evidence type="ECO:0000256" key="3">
    <source>
        <dbReference type="ARBA" id="ARBA00022630"/>
    </source>
</evidence>
<dbReference type="KEGG" id="theu:HPC62_21000"/>
<dbReference type="InterPro" id="IPR036188">
    <property type="entry name" value="FAD/NAD-bd_sf"/>
</dbReference>
<keyword evidence="5" id="KW-0560">Oxidoreductase</keyword>
<comment type="similarity">
    <text evidence="2">Belongs to the UbiH/COQ6 family.</text>
</comment>
<dbReference type="PANTHER" id="PTHR43876">
    <property type="entry name" value="UBIQUINONE BIOSYNTHESIS MONOOXYGENASE COQ6, MITOCHONDRIAL"/>
    <property type="match status" value="1"/>
</dbReference>
<dbReference type="NCBIfam" id="NF005612">
    <property type="entry name" value="PRK07364.1"/>
    <property type="match status" value="1"/>
</dbReference>
<dbReference type="InterPro" id="IPR051205">
    <property type="entry name" value="UbiH/COQ6_monooxygenase"/>
</dbReference>
<dbReference type="RefSeq" id="WP_172358366.1">
    <property type="nucleotide sequence ID" value="NZ_CP053661.1"/>
</dbReference>
<dbReference type="Proteomes" id="UP000505210">
    <property type="component" value="Chromosome"/>
</dbReference>
<protein>
    <submittedName>
        <fullName evidence="8">FAD-dependent hydroxylase</fullName>
    </submittedName>
</protein>
<evidence type="ECO:0000259" key="7">
    <source>
        <dbReference type="Pfam" id="PF01494"/>
    </source>
</evidence>
<dbReference type="InterPro" id="IPR018168">
    <property type="entry name" value="Ubi_Hdrlase_CS"/>
</dbReference>
<dbReference type="Gene3D" id="3.50.50.60">
    <property type="entry name" value="FAD/NAD(P)-binding domain"/>
    <property type="match status" value="2"/>
</dbReference>
<dbReference type="GO" id="GO:0006744">
    <property type="term" value="P:ubiquinone biosynthetic process"/>
    <property type="evidence" value="ECO:0007669"/>
    <property type="project" value="InterPro"/>
</dbReference>
<dbReference type="PRINTS" id="PR00420">
    <property type="entry name" value="RNGMNOXGNASE"/>
</dbReference>
<dbReference type="PANTHER" id="PTHR43876:SF7">
    <property type="entry name" value="UBIQUINONE BIOSYNTHESIS MONOOXYGENASE COQ6, MITOCHONDRIAL"/>
    <property type="match status" value="1"/>
</dbReference>
<evidence type="ECO:0000256" key="6">
    <source>
        <dbReference type="ARBA" id="ARBA00023033"/>
    </source>
</evidence>
<dbReference type="Pfam" id="PF01494">
    <property type="entry name" value="FAD_binding_3"/>
    <property type="match status" value="1"/>
</dbReference>
<comment type="cofactor">
    <cofactor evidence="1">
        <name>FAD</name>
        <dbReference type="ChEBI" id="CHEBI:57692"/>
    </cofactor>
</comment>
<keyword evidence="4" id="KW-0274">FAD</keyword>
<evidence type="ECO:0000313" key="9">
    <source>
        <dbReference type="Proteomes" id="UP000505210"/>
    </source>
</evidence>
<dbReference type="GO" id="GO:0110142">
    <property type="term" value="C:ubiquinone biosynthesis complex"/>
    <property type="evidence" value="ECO:0007669"/>
    <property type="project" value="UniProtKB-ARBA"/>
</dbReference>
<name>A0A6M8BKZ2_9CYAN</name>
<gene>
    <name evidence="8" type="ORF">HPC62_21000</name>
</gene>
<dbReference type="InterPro" id="IPR010971">
    <property type="entry name" value="UbiH/COQ6"/>
</dbReference>
<keyword evidence="3" id="KW-0285">Flavoprotein</keyword>
<organism evidence="8 9">
    <name type="scientific">Thermoleptolyngbya sichuanensis A183</name>
    <dbReference type="NCBI Taxonomy" id="2737172"/>
    <lineage>
        <taxon>Bacteria</taxon>
        <taxon>Bacillati</taxon>
        <taxon>Cyanobacteriota</taxon>
        <taxon>Cyanophyceae</taxon>
        <taxon>Oculatellales</taxon>
        <taxon>Oculatellaceae</taxon>
        <taxon>Thermoleptolyngbya</taxon>
        <taxon>Thermoleptolyngbya sichuanensis</taxon>
    </lineage>
</organism>
<dbReference type="NCBIfam" id="TIGR01988">
    <property type="entry name" value="Ubi-OHases"/>
    <property type="match status" value="1"/>
</dbReference>
<reference evidence="8 9" key="1">
    <citation type="submission" date="2020-05" db="EMBL/GenBank/DDBJ databases">
        <title>Complete genome sequence of of a novel Thermoleptolyngbya strain isolated from hot springs of Ganzi, Sichuan China.</title>
        <authorList>
            <person name="Tang J."/>
            <person name="Daroch M."/>
            <person name="Li L."/>
            <person name="Waleron K."/>
            <person name="Waleron M."/>
            <person name="Waleron M."/>
        </authorList>
    </citation>
    <scope>NUCLEOTIDE SEQUENCE [LARGE SCALE GENOMIC DNA]</scope>
    <source>
        <strain evidence="8 9">PKUAC-SCTA183</strain>
    </source>
</reference>
<dbReference type="PROSITE" id="PS01304">
    <property type="entry name" value="UBIH"/>
    <property type="match status" value="1"/>
</dbReference>
<dbReference type="FunFam" id="3.50.50.60:FF:000021">
    <property type="entry name" value="Ubiquinone biosynthesis monooxygenase COQ6"/>
    <property type="match status" value="1"/>
</dbReference>
<evidence type="ECO:0000256" key="1">
    <source>
        <dbReference type="ARBA" id="ARBA00001974"/>
    </source>
</evidence>
<dbReference type="GO" id="GO:0016705">
    <property type="term" value="F:oxidoreductase activity, acting on paired donors, with incorporation or reduction of molecular oxygen"/>
    <property type="evidence" value="ECO:0007669"/>
    <property type="project" value="InterPro"/>
</dbReference>
<sequence length="442" mass="48933">MVLDSRSLVDHAGSVLEISNQQSVSQPSPVDSFTHRLDYDVAIAGGGIVGLTLACALKHSGLRVAVIEAKPIEAGFSWRRAYALTLMTGRILAGLGLWDKILPQIATFRQIRLADEDSPAVVTLQPQDLGTAELGYVGEHHVLLRSLYEALDNTPNLTWHCPATLVAVDYKSDHVTLHLEQESERRQFTTQLLVAADGARSPLRESAGIGTHGWQYWQSCVTAVIRPEKDHGNVAREHFWTSGPFATLPLPDNRCQIVLTAPHEEARALLETEESAFLVELERRYGGQLGRLELVGDRALFPVRLMQSDRYVQPRLALVGDAAHCCHPVGGQGLNLGIRDAAALAEVLTQAHATGKDLGTLPVLKRYERWRKLENLTILGFTDLLDRTFSNRWRPLVMARRLALRLMAGLWPLRFLALRLMTGLGGRSPQLAQHPGKPQLER</sequence>
<accession>A0A6M8BKZ2</accession>
<keyword evidence="6" id="KW-0503">Monooxygenase</keyword>